<keyword evidence="10" id="KW-1133">Transmembrane helix</keyword>
<dbReference type="CDD" id="cd18774">
    <property type="entry name" value="PDC2_HK_sensor"/>
    <property type="match status" value="1"/>
</dbReference>
<feature type="transmembrane region" description="Helical" evidence="10">
    <location>
        <begin position="302"/>
        <end position="320"/>
    </location>
</feature>
<evidence type="ECO:0000256" key="5">
    <source>
        <dbReference type="ARBA" id="ARBA00022741"/>
    </source>
</evidence>
<name>A0A367ZTA5_9BACT</name>
<evidence type="ECO:0000259" key="13">
    <source>
        <dbReference type="PROSITE" id="PS50112"/>
    </source>
</evidence>
<dbReference type="AlphaFoldDB" id="A0A367ZTA5"/>
<dbReference type="InterPro" id="IPR003661">
    <property type="entry name" value="HisK_dim/P_dom"/>
</dbReference>
<keyword evidence="4" id="KW-0808">Transferase</keyword>
<evidence type="ECO:0000256" key="4">
    <source>
        <dbReference type="ARBA" id="ARBA00022679"/>
    </source>
</evidence>
<evidence type="ECO:0000256" key="9">
    <source>
        <dbReference type="PROSITE-ProRule" id="PRU00169"/>
    </source>
</evidence>
<dbReference type="PROSITE" id="PS50113">
    <property type="entry name" value="PAC"/>
    <property type="match status" value="1"/>
</dbReference>
<dbReference type="PROSITE" id="PS50109">
    <property type="entry name" value="HIS_KIN"/>
    <property type="match status" value="1"/>
</dbReference>
<dbReference type="CDD" id="cd00130">
    <property type="entry name" value="PAS"/>
    <property type="match status" value="2"/>
</dbReference>
<accession>A0A367ZTA5</accession>
<dbReference type="InterPro" id="IPR035965">
    <property type="entry name" value="PAS-like_dom_sf"/>
</dbReference>
<dbReference type="SMART" id="SM00448">
    <property type="entry name" value="REC"/>
    <property type="match status" value="1"/>
</dbReference>
<reference evidence="15 16" key="1">
    <citation type="submission" date="2018-05" db="EMBL/GenBank/DDBJ databases">
        <title>A metagenomic window into the 2 km-deep terrestrial subsurface aquifer revealed taxonomically and functionally diverse microbial community comprising novel uncultured bacterial lineages.</title>
        <authorList>
            <person name="Kadnikov V.V."/>
            <person name="Mardanov A.V."/>
            <person name="Beletsky A.V."/>
            <person name="Banks D."/>
            <person name="Pimenov N.V."/>
            <person name="Frank Y.A."/>
            <person name="Karnachuk O.V."/>
            <person name="Ravin N.V."/>
        </authorList>
    </citation>
    <scope>NUCLEOTIDE SEQUENCE [LARGE SCALE GENOMIC DNA]</scope>
    <source>
        <strain evidence="15">BY5</strain>
    </source>
</reference>
<dbReference type="InterPro" id="IPR004358">
    <property type="entry name" value="Sig_transdc_His_kin-like_C"/>
</dbReference>
<dbReference type="PRINTS" id="PR00344">
    <property type="entry name" value="BCTRLSENSOR"/>
</dbReference>
<evidence type="ECO:0000259" key="11">
    <source>
        <dbReference type="PROSITE" id="PS50109"/>
    </source>
</evidence>
<dbReference type="PANTHER" id="PTHR43065:SF42">
    <property type="entry name" value="TWO-COMPONENT SENSOR PPRA"/>
    <property type="match status" value="1"/>
</dbReference>
<dbReference type="EC" id="2.7.13.3" evidence="2"/>
<dbReference type="Gene3D" id="3.30.450.20">
    <property type="entry name" value="PAS domain"/>
    <property type="match status" value="3"/>
</dbReference>
<evidence type="ECO:0000259" key="12">
    <source>
        <dbReference type="PROSITE" id="PS50110"/>
    </source>
</evidence>
<dbReference type="EMBL" id="QOQW01000002">
    <property type="protein sequence ID" value="RCK81374.1"/>
    <property type="molecule type" value="Genomic_DNA"/>
</dbReference>
<evidence type="ECO:0000256" key="1">
    <source>
        <dbReference type="ARBA" id="ARBA00000085"/>
    </source>
</evidence>
<dbReference type="InterPro" id="IPR000700">
    <property type="entry name" value="PAS-assoc_C"/>
</dbReference>
<dbReference type="InterPro" id="IPR013656">
    <property type="entry name" value="PAS_4"/>
</dbReference>
<dbReference type="InterPro" id="IPR036890">
    <property type="entry name" value="HATPase_C_sf"/>
</dbReference>
<dbReference type="Pfam" id="PF08448">
    <property type="entry name" value="PAS_4"/>
    <property type="match status" value="1"/>
</dbReference>
<keyword evidence="7" id="KW-0067">ATP-binding</keyword>
<evidence type="ECO:0000256" key="6">
    <source>
        <dbReference type="ARBA" id="ARBA00022777"/>
    </source>
</evidence>
<evidence type="ECO:0000256" key="2">
    <source>
        <dbReference type="ARBA" id="ARBA00012438"/>
    </source>
</evidence>
<feature type="transmembrane region" description="Helical" evidence="10">
    <location>
        <begin position="12"/>
        <end position="34"/>
    </location>
</feature>
<feature type="domain" description="PAS" evidence="13">
    <location>
        <begin position="343"/>
        <end position="416"/>
    </location>
</feature>
<organism evidence="15 16">
    <name type="scientific">Candidatus Ozemobacter sibiricus</name>
    <dbReference type="NCBI Taxonomy" id="2268124"/>
    <lineage>
        <taxon>Bacteria</taxon>
        <taxon>Candidatus Ozemobacteria</taxon>
        <taxon>Candidatus Ozemobacterales</taxon>
        <taxon>Candidatus Ozemobacteraceae</taxon>
        <taxon>Candidatus Ozemobacter</taxon>
    </lineage>
</organism>
<dbReference type="Pfam" id="PF00512">
    <property type="entry name" value="HisKA"/>
    <property type="match status" value="1"/>
</dbReference>
<evidence type="ECO:0000256" key="10">
    <source>
        <dbReference type="SAM" id="Phobius"/>
    </source>
</evidence>
<dbReference type="SUPFAM" id="SSF47384">
    <property type="entry name" value="Homodimeric domain of signal transducing histidine kinase"/>
    <property type="match status" value="1"/>
</dbReference>
<evidence type="ECO:0000256" key="8">
    <source>
        <dbReference type="ARBA" id="ARBA00023012"/>
    </source>
</evidence>
<dbReference type="SMART" id="SM00086">
    <property type="entry name" value="PAC"/>
    <property type="match status" value="2"/>
</dbReference>
<dbReference type="SUPFAM" id="SSF52172">
    <property type="entry name" value="CheY-like"/>
    <property type="match status" value="1"/>
</dbReference>
<dbReference type="InterPro" id="IPR001789">
    <property type="entry name" value="Sig_transdc_resp-reg_receiver"/>
</dbReference>
<feature type="domain" description="Response regulatory" evidence="12">
    <location>
        <begin position="862"/>
        <end position="978"/>
    </location>
</feature>
<keyword evidence="5" id="KW-0547">Nucleotide-binding</keyword>
<comment type="caution">
    <text evidence="15">The sequence shown here is derived from an EMBL/GenBank/DDBJ whole genome shotgun (WGS) entry which is preliminary data.</text>
</comment>
<dbReference type="SUPFAM" id="SSF55874">
    <property type="entry name" value="ATPase domain of HSP90 chaperone/DNA topoisomerase II/histidine kinase"/>
    <property type="match status" value="1"/>
</dbReference>
<dbReference type="GO" id="GO:0006355">
    <property type="term" value="P:regulation of DNA-templated transcription"/>
    <property type="evidence" value="ECO:0007669"/>
    <property type="project" value="InterPro"/>
</dbReference>
<dbReference type="InterPro" id="IPR011006">
    <property type="entry name" value="CheY-like_superfamily"/>
</dbReference>
<dbReference type="SMART" id="SM00091">
    <property type="entry name" value="PAS"/>
    <property type="match status" value="2"/>
</dbReference>
<keyword evidence="6 15" id="KW-0418">Kinase</keyword>
<sequence>MTEHNLPPSSPPWALIAIAGLASLLIALGGYLFFRQEEMAIRQARQAELKAIADLKTASLLAWRRERLTDVAMNASGILRLLLTQWLAEPSAPQATSELLARLTLFCQGEGYRSMIIARPDGTILLSNDPHITCLDEPTKEVVRRAVGSGGPALGDLYRCQLCQGVHIDVAALIAAADGNPLGVLIARSDPEAFLFPLIQSWPTPSPTSETLLVRREGEHVVFLNRLRHIADAPLTKRVPLTAIDVPAVQAVLGRSGVFEGRDYRDIEVLADLRPIPDSPWFMVAKVDRAEMLAELEFRRRSAIVFVLLLVALVTGAAFLTHARQQRQLLLDLLQTRQERDAARDETRAVLYGIGDAIIATDQEGRVTRMNRVAETLTGWTENEARGRPLPEIFRIVHEQTRQPVEDPTRRVLREGLIVNLAQPTLLIARDGTARPIADSGAPVRGSQGEIIGAVLVFRDQTAERAAQRRLAESEERFRLLFESAPDAVFVVTDGNFAYLNPAAVRLFGADCAEALVDTPFVERVAPDTREGATSLLKKSGPGPGVSPLEQTYRRLDGTPVPVEATAIRILFQGRPSHLVFARDITEKQLREQERATMERKLRQAQKMESVGRLAGGIAHDFNNLLTAITGYAEFLFDSLPVGDARREDVRQILSAGERAASLTRQLLAFSRQQILTPQTTDLNGAVGNMARLLTRLIGEDIHLETRLAPAPCRIRIDPSQLDQILVNLAVNARDAMPNGGRLIIGTRVLPPTTGGTPRLPSLGAGALVELSVSDTGYGMGLEIQERLFEPFFTTKEAGKGSGLGLATVYGIVKQSGGEIECESQPGRGTTFRIYFPEAAGEPLTVPAASPTATEARPGHETILLVEDEDLLRRLTERVLQGHGYAVQTAASGEAALRLVATLPRPVDLLITDVVMPGMDGRTLAKAVHQQGKARRVLYISGYTDDAIVRHGVLEPGLAFLYKPFTPAGFLRKVREVLDGPADQARP</sequence>
<dbReference type="Gene3D" id="3.40.50.2300">
    <property type="match status" value="1"/>
</dbReference>
<dbReference type="InterPro" id="IPR013767">
    <property type="entry name" value="PAS_fold"/>
</dbReference>
<dbReference type="Pfam" id="PF00072">
    <property type="entry name" value="Response_reg"/>
    <property type="match status" value="1"/>
</dbReference>
<dbReference type="SMART" id="SM00387">
    <property type="entry name" value="HATPase_c"/>
    <property type="match status" value="1"/>
</dbReference>
<evidence type="ECO:0000256" key="3">
    <source>
        <dbReference type="ARBA" id="ARBA00022553"/>
    </source>
</evidence>
<dbReference type="InterPro" id="IPR036097">
    <property type="entry name" value="HisK_dim/P_sf"/>
</dbReference>
<evidence type="ECO:0000256" key="7">
    <source>
        <dbReference type="ARBA" id="ARBA00022840"/>
    </source>
</evidence>
<dbReference type="Gene3D" id="1.10.287.130">
    <property type="match status" value="1"/>
</dbReference>
<evidence type="ECO:0000313" key="15">
    <source>
        <dbReference type="EMBL" id="RCK81374.1"/>
    </source>
</evidence>
<gene>
    <name evidence="15" type="ORF">OZSIB_2243</name>
</gene>
<dbReference type="InterPro" id="IPR001610">
    <property type="entry name" value="PAC"/>
</dbReference>
<feature type="domain" description="PAC" evidence="14">
    <location>
        <begin position="421"/>
        <end position="473"/>
    </location>
</feature>
<dbReference type="PANTHER" id="PTHR43065">
    <property type="entry name" value="SENSOR HISTIDINE KINASE"/>
    <property type="match status" value="1"/>
</dbReference>
<evidence type="ECO:0000259" key="14">
    <source>
        <dbReference type="PROSITE" id="PS50113"/>
    </source>
</evidence>
<dbReference type="GO" id="GO:0000155">
    <property type="term" value="F:phosphorelay sensor kinase activity"/>
    <property type="evidence" value="ECO:0007669"/>
    <property type="project" value="InterPro"/>
</dbReference>
<feature type="domain" description="PAS" evidence="13">
    <location>
        <begin position="474"/>
        <end position="544"/>
    </location>
</feature>
<dbReference type="GO" id="GO:0005524">
    <property type="term" value="F:ATP binding"/>
    <property type="evidence" value="ECO:0007669"/>
    <property type="project" value="UniProtKB-KW"/>
</dbReference>
<dbReference type="Proteomes" id="UP000252355">
    <property type="component" value="Unassembled WGS sequence"/>
</dbReference>
<dbReference type="CDD" id="cd00082">
    <property type="entry name" value="HisKA"/>
    <property type="match status" value="1"/>
</dbReference>
<dbReference type="PROSITE" id="PS50110">
    <property type="entry name" value="RESPONSE_REGULATORY"/>
    <property type="match status" value="1"/>
</dbReference>
<dbReference type="Gene3D" id="3.30.565.10">
    <property type="entry name" value="Histidine kinase-like ATPase, C-terminal domain"/>
    <property type="match status" value="1"/>
</dbReference>
<protein>
    <recommendedName>
        <fullName evidence="2">histidine kinase</fullName>
        <ecNumber evidence="2">2.7.13.3</ecNumber>
    </recommendedName>
</protein>
<keyword evidence="10" id="KW-0472">Membrane</keyword>
<evidence type="ECO:0000313" key="16">
    <source>
        <dbReference type="Proteomes" id="UP000252355"/>
    </source>
</evidence>
<dbReference type="Pfam" id="PF02518">
    <property type="entry name" value="HATPase_c"/>
    <property type="match status" value="1"/>
</dbReference>
<feature type="domain" description="Histidine kinase" evidence="11">
    <location>
        <begin position="617"/>
        <end position="840"/>
    </location>
</feature>
<feature type="modified residue" description="4-aspartylphosphate" evidence="9">
    <location>
        <position position="913"/>
    </location>
</feature>
<dbReference type="PROSITE" id="PS50112">
    <property type="entry name" value="PAS"/>
    <property type="match status" value="2"/>
</dbReference>
<proteinExistence type="predicted"/>
<keyword evidence="10" id="KW-0812">Transmembrane</keyword>
<dbReference type="InterPro" id="IPR003594">
    <property type="entry name" value="HATPase_dom"/>
</dbReference>
<dbReference type="InterPro" id="IPR000014">
    <property type="entry name" value="PAS"/>
</dbReference>
<dbReference type="SUPFAM" id="SSF55785">
    <property type="entry name" value="PYP-like sensor domain (PAS domain)"/>
    <property type="match status" value="2"/>
</dbReference>
<dbReference type="SMART" id="SM00388">
    <property type="entry name" value="HisKA"/>
    <property type="match status" value="1"/>
</dbReference>
<dbReference type="NCBIfam" id="TIGR00229">
    <property type="entry name" value="sensory_box"/>
    <property type="match status" value="2"/>
</dbReference>
<keyword evidence="3 9" id="KW-0597">Phosphoprotein</keyword>
<keyword evidence="8" id="KW-0902">Two-component regulatory system</keyword>
<dbReference type="InterPro" id="IPR005467">
    <property type="entry name" value="His_kinase_dom"/>
</dbReference>
<dbReference type="Pfam" id="PF00989">
    <property type="entry name" value="PAS"/>
    <property type="match status" value="1"/>
</dbReference>
<comment type="catalytic activity">
    <reaction evidence="1">
        <text>ATP + protein L-histidine = ADP + protein N-phospho-L-histidine.</text>
        <dbReference type="EC" id="2.7.13.3"/>
    </reaction>
</comment>